<keyword evidence="6 8" id="KW-0694">RNA-binding</keyword>
<dbReference type="EC" id="3.6.4.13" evidence="8"/>
<dbReference type="SMART" id="SM00490">
    <property type="entry name" value="HELICc"/>
    <property type="match status" value="1"/>
</dbReference>
<evidence type="ECO:0000313" key="15">
    <source>
        <dbReference type="Proteomes" id="UP000648482"/>
    </source>
</evidence>
<dbReference type="Gene3D" id="3.30.70.330">
    <property type="match status" value="1"/>
</dbReference>
<evidence type="ECO:0000256" key="1">
    <source>
        <dbReference type="ARBA" id="ARBA00022490"/>
    </source>
</evidence>
<comment type="function">
    <text evidence="8">DEAD-box RNA helicase involved in various cellular processes at low temperature, including ribosome biogenesis, mRNA degradation and translation initiation.</text>
</comment>
<keyword evidence="15" id="KW-1185">Reference proteome</keyword>
<evidence type="ECO:0000259" key="12">
    <source>
        <dbReference type="PROSITE" id="PS51194"/>
    </source>
</evidence>
<dbReference type="InterPro" id="IPR011545">
    <property type="entry name" value="DEAD/DEAH_box_helicase_dom"/>
</dbReference>
<dbReference type="InterPro" id="IPR005580">
    <property type="entry name" value="DbpA/CsdA_RNA-bd_dom"/>
</dbReference>
<dbReference type="CDD" id="cd00268">
    <property type="entry name" value="DEADc"/>
    <property type="match status" value="1"/>
</dbReference>
<organism evidence="14 15">
    <name type="scientific">Pseudoalteromonas aliena SW19</name>
    <dbReference type="NCBI Taxonomy" id="1314866"/>
    <lineage>
        <taxon>Bacteria</taxon>
        <taxon>Pseudomonadati</taxon>
        <taxon>Pseudomonadota</taxon>
        <taxon>Gammaproteobacteria</taxon>
        <taxon>Alteromonadales</taxon>
        <taxon>Pseudoalteromonadaceae</taxon>
        <taxon>Pseudoalteromonas</taxon>
    </lineage>
</organism>
<dbReference type="Pfam" id="PF03880">
    <property type="entry name" value="DbpA"/>
    <property type="match status" value="1"/>
</dbReference>
<name>A0ABR9DZH7_9GAMM</name>
<evidence type="ECO:0000256" key="8">
    <source>
        <dbReference type="HAMAP-Rule" id="MF_00964"/>
    </source>
</evidence>
<feature type="domain" description="Helicase C-terminal" evidence="12">
    <location>
        <begin position="233"/>
        <end position="377"/>
    </location>
</feature>
<comment type="subcellular location">
    <subcellularLocation>
        <location evidence="8">Cytoplasm</location>
    </subcellularLocation>
</comment>
<dbReference type="PROSITE" id="PS51194">
    <property type="entry name" value="HELICASE_CTER"/>
    <property type="match status" value="1"/>
</dbReference>
<dbReference type="EMBL" id="AQGU01000025">
    <property type="protein sequence ID" value="MBE0359715.1"/>
    <property type="molecule type" value="Genomic_DNA"/>
</dbReference>
<accession>A0ABR9DZH7</accession>
<dbReference type="InterPro" id="IPR012677">
    <property type="entry name" value="Nucleotide-bd_a/b_plait_sf"/>
</dbReference>
<dbReference type="PANTHER" id="PTHR47963">
    <property type="entry name" value="DEAD-BOX ATP-DEPENDENT RNA HELICASE 47, MITOCHONDRIAL"/>
    <property type="match status" value="1"/>
</dbReference>
<evidence type="ECO:0000256" key="3">
    <source>
        <dbReference type="ARBA" id="ARBA00022801"/>
    </source>
</evidence>
<dbReference type="InterPro" id="IPR000629">
    <property type="entry name" value="RNA-helicase_DEAD-box_CS"/>
</dbReference>
<sequence length="616" mass="69077">MSEPVTFESLNLSPAILKAVEELGYKTPSEIQAQCIPLLLERKDVLGLAQTGTGKTAAFALPLLNNIDPSVKQPQILVLTPTRELAIQVAEAFEQYAKHVRGIEVLALYGGQSYSIQLSALRRGAQVIVATPGRLIDHINRGTIKFDALQALVLDEADEMLRMGFIDDVESIMEKTPREKQTCLFSATMPKQIQNISSKYMNNPEQVHISARNSTVSSVEQVFWNASVHKNKAIVRFLEAEQYEGAIVFVRTRNDTVQLAELLEREGFSAAPLNGDMNQQARERTVDRLKSGMLNIVIATDVAARGLDVDRLSLVINYDIPQDSEAYVHRIGRTGRAGRTGKAILFVKHNERYLLKNIIRHTKSEIAQVELPTAKIVEEKRIEALQAKLTIALENKDITFFNDVATNMAEKLDLPLESLAGALLCLAQQQSPIKVEEVKIQPRERNERNDRNPRNDRNDRGDRGRRNERGGERGGERAERKPRERNSRDAGPMDTYRIEVGREHGVQVKNIVGAIANEADISSKFIGDIRLHDNHSTVQLPQNMPKDVLDHFQKVFICKRPMGLTITQDQGPAEPRGERSERPAGDKRSFNKDDSARGDKRSGPRKERRPVSFTAK</sequence>
<keyword evidence="5 8" id="KW-0067">ATP-binding</keyword>
<evidence type="ECO:0000256" key="9">
    <source>
        <dbReference type="PROSITE-ProRule" id="PRU00552"/>
    </source>
</evidence>
<dbReference type="PROSITE" id="PS51195">
    <property type="entry name" value="Q_MOTIF"/>
    <property type="match status" value="1"/>
</dbReference>
<dbReference type="PROSITE" id="PS51192">
    <property type="entry name" value="HELICASE_ATP_BIND_1"/>
    <property type="match status" value="1"/>
</dbReference>
<keyword evidence="7 8" id="KW-0346">Stress response</keyword>
<dbReference type="InterPro" id="IPR050547">
    <property type="entry name" value="DEAD_box_RNA_helicases"/>
</dbReference>
<dbReference type="Gene3D" id="3.40.50.300">
    <property type="entry name" value="P-loop containing nucleotide triphosphate hydrolases"/>
    <property type="match status" value="2"/>
</dbReference>
<comment type="caution">
    <text evidence="14">The sequence shown here is derived from an EMBL/GenBank/DDBJ whole genome shotgun (WGS) entry which is preliminary data.</text>
</comment>
<evidence type="ECO:0000256" key="4">
    <source>
        <dbReference type="ARBA" id="ARBA00022806"/>
    </source>
</evidence>
<dbReference type="CDD" id="cd18787">
    <property type="entry name" value="SF2_C_DEAD"/>
    <property type="match status" value="1"/>
</dbReference>
<dbReference type="InterPro" id="IPR044742">
    <property type="entry name" value="DEAD/DEAH_RhlB"/>
</dbReference>
<evidence type="ECO:0000256" key="10">
    <source>
        <dbReference type="SAM" id="MobiDB-lite"/>
    </source>
</evidence>
<comment type="similarity">
    <text evidence="8">Belongs to the DEAD box helicase family. DeaD/CsdA subfamily.</text>
</comment>
<dbReference type="Pfam" id="PF00270">
    <property type="entry name" value="DEAD"/>
    <property type="match status" value="1"/>
</dbReference>
<feature type="domain" description="DEAD-box RNA helicase Q" evidence="13">
    <location>
        <begin position="5"/>
        <end position="33"/>
    </location>
</feature>
<gene>
    <name evidence="8 14" type="primary">deaD</name>
    <name evidence="8" type="synonym">csdA</name>
    <name evidence="14" type="ORF">PALI_a1012</name>
</gene>
<dbReference type="InterPro" id="IPR014014">
    <property type="entry name" value="RNA_helicase_DEAD_Q_motif"/>
</dbReference>
<dbReference type="PANTHER" id="PTHR47963:SF8">
    <property type="entry name" value="ATP-DEPENDENT RNA HELICASE DEAD"/>
    <property type="match status" value="1"/>
</dbReference>
<dbReference type="SMART" id="SM00487">
    <property type="entry name" value="DEXDc"/>
    <property type="match status" value="1"/>
</dbReference>
<dbReference type="InterPro" id="IPR014001">
    <property type="entry name" value="Helicase_ATP-bd"/>
</dbReference>
<dbReference type="InterPro" id="IPR034415">
    <property type="entry name" value="CsdA_RRM"/>
</dbReference>
<feature type="compositionally biased region" description="Basic and acidic residues" evidence="10">
    <location>
        <begin position="436"/>
        <end position="488"/>
    </location>
</feature>
<dbReference type="PROSITE" id="PS00039">
    <property type="entry name" value="DEAD_ATP_HELICASE"/>
    <property type="match status" value="1"/>
</dbReference>
<evidence type="ECO:0000259" key="13">
    <source>
        <dbReference type="PROSITE" id="PS51195"/>
    </source>
</evidence>
<feature type="short sequence motif" description="Q motif" evidence="9">
    <location>
        <begin position="5"/>
        <end position="33"/>
    </location>
</feature>
<evidence type="ECO:0000256" key="7">
    <source>
        <dbReference type="ARBA" id="ARBA00023016"/>
    </source>
</evidence>
<keyword evidence="4 8" id="KW-0347">Helicase</keyword>
<dbReference type="RefSeq" id="WP_138585193.1">
    <property type="nucleotide sequence ID" value="NZ_AQGU01000025.1"/>
</dbReference>
<dbReference type="SUPFAM" id="SSF52540">
    <property type="entry name" value="P-loop containing nucleoside triphosphate hydrolases"/>
    <property type="match status" value="2"/>
</dbReference>
<feature type="region of interest" description="Disordered" evidence="10">
    <location>
        <begin position="436"/>
        <end position="499"/>
    </location>
</feature>
<proteinExistence type="inferred from homology"/>
<keyword evidence="3 8" id="KW-0378">Hydrolase</keyword>
<evidence type="ECO:0000256" key="2">
    <source>
        <dbReference type="ARBA" id="ARBA00022741"/>
    </source>
</evidence>
<feature type="domain" description="Helicase ATP-binding" evidence="11">
    <location>
        <begin position="36"/>
        <end position="207"/>
    </location>
</feature>
<keyword evidence="2 8" id="KW-0547">Nucleotide-binding</keyword>
<evidence type="ECO:0000259" key="11">
    <source>
        <dbReference type="PROSITE" id="PS51192"/>
    </source>
</evidence>
<protein>
    <recommendedName>
        <fullName evidence="8">ATP-dependent RNA helicase DeaD</fullName>
        <ecNumber evidence="8">3.6.4.13</ecNumber>
    </recommendedName>
    <alternativeName>
        <fullName evidence="8">Cold-shock DEAD box protein A</fullName>
    </alternativeName>
</protein>
<feature type="compositionally biased region" description="Basic and acidic residues" evidence="10">
    <location>
        <begin position="575"/>
        <end position="605"/>
    </location>
</feature>
<evidence type="ECO:0000313" key="14">
    <source>
        <dbReference type="EMBL" id="MBE0359715.1"/>
    </source>
</evidence>
<dbReference type="GO" id="GO:0004386">
    <property type="term" value="F:helicase activity"/>
    <property type="evidence" value="ECO:0007669"/>
    <property type="project" value="UniProtKB-KW"/>
</dbReference>
<dbReference type="HAMAP" id="MF_00964">
    <property type="entry name" value="DEAD_helicase_DeaD"/>
    <property type="match status" value="1"/>
</dbReference>
<comment type="catalytic activity">
    <reaction evidence="8">
        <text>ATP + H2O = ADP + phosphate + H(+)</text>
        <dbReference type="Rhea" id="RHEA:13065"/>
        <dbReference type="ChEBI" id="CHEBI:15377"/>
        <dbReference type="ChEBI" id="CHEBI:15378"/>
        <dbReference type="ChEBI" id="CHEBI:30616"/>
        <dbReference type="ChEBI" id="CHEBI:43474"/>
        <dbReference type="ChEBI" id="CHEBI:456216"/>
        <dbReference type="EC" id="3.6.4.13"/>
    </reaction>
</comment>
<dbReference type="InterPro" id="IPR027417">
    <property type="entry name" value="P-loop_NTPase"/>
</dbReference>
<dbReference type="InterPro" id="IPR057325">
    <property type="entry name" value="DeaD_dimer"/>
</dbReference>
<reference evidence="14 15" key="1">
    <citation type="submission" date="2015-06" db="EMBL/GenBank/DDBJ databases">
        <title>Genome sequence of Pseudoalteromonas aliena.</title>
        <authorList>
            <person name="Xie B.-B."/>
            <person name="Rong J.-C."/>
            <person name="Qin Q.-L."/>
            <person name="Zhang Y.-Z."/>
        </authorList>
    </citation>
    <scope>NUCLEOTIDE SEQUENCE [LARGE SCALE GENOMIC DNA]</scope>
    <source>
        <strain evidence="14 15">SW19</strain>
    </source>
</reference>
<feature type="region of interest" description="Disordered" evidence="10">
    <location>
        <begin position="566"/>
        <end position="616"/>
    </location>
</feature>
<dbReference type="Pfam" id="PF25399">
    <property type="entry name" value="DeaD_dimer"/>
    <property type="match status" value="1"/>
</dbReference>
<dbReference type="CDD" id="cd12499">
    <property type="entry name" value="RRM_EcCsdA_like"/>
    <property type="match status" value="1"/>
</dbReference>
<dbReference type="InterPro" id="IPR001650">
    <property type="entry name" value="Helicase_C-like"/>
</dbReference>
<dbReference type="InterPro" id="IPR028618">
    <property type="entry name" value="DEAD_helicase_DeaD"/>
</dbReference>
<evidence type="ECO:0000256" key="6">
    <source>
        <dbReference type="ARBA" id="ARBA00022884"/>
    </source>
</evidence>
<dbReference type="Proteomes" id="UP000648482">
    <property type="component" value="Unassembled WGS sequence"/>
</dbReference>
<keyword evidence="1 8" id="KW-0963">Cytoplasm</keyword>
<evidence type="ECO:0000256" key="5">
    <source>
        <dbReference type="ARBA" id="ARBA00022840"/>
    </source>
</evidence>
<dbReference type="Pfam" id="PF00271">
    <property type="entry name" value="Helicase_C"/>
    <property type="match status" value="1"/>
</dbReference>